<keyword evidence="3" id="KW-1185">Reference proteome</keyword>
<dbReference type="EMBL" id="JBHTOI010000041">
    <property type="protein sequence ID" value="MFD1418437.1"/>
    <property type="molecule type" value="Genomic_DNA"/>
</dbReference>
<comment type="caution">
    <text evidence="2">The sequence shown here is derived from an EMBL/GenBank/DDBJ whole genome shotgun (WGS) entry which is preliminary data.</text>
</comment>
<dbReference type="InterPro" id="IPR003497">
    <property type="entry name" value="BRO_N_domain"/>
</dbReference>
<dbReference type="Pfam" id="PF02498">
    <property type="entry name" value="Bro-N"/>
    <property type="match status" value="1"/>
</dbReference>
<organism evidence="2 3">
    <name type="scientific">Companilactobacillus keshanensis</name>
    <dbReference type="NCBI Taxonomy" id="2486003"/>
    <lineage>
        <taxon>Bacteria</taxon>
        <taxon>Bacillati</taxon>
        <taxon>Bacillota</taxon>
        <taxon>Bacilli</taxon>
        <taxon>Lactobacillales</taxon>
        <taxon>Lactobacillaceae</taxon>
        <taxon>Companilactobacillus</taxon>
    </lineage>
</organism>
<dbReference type="SMART" id="SM01040">
    <property type="entry name" value="Bro-N"/>
    <property type="match status" value="1"/>
</dbReference>
<gene>
    <name evidence="2" type="ORF">ACFQ42_06770</name>
</gene>
<dbReference type="InterPro" id="IPR005039">
    <property type="entry name" value="Ant_C"/>
</dbReference>
<evidence type="ECO:0000313" key="2">
    <source>
        <dbReference type="EMBL" id="MFD1418437.1"/>
    </source>
</evidence>
<reference evidence="3" key="1">
    <citation type="journal article" date="2019" name="Int. J. Syst. Evol. Microbiol.">
        <title>The Global Catalogue of Microorganisms (GCM) 10K type strain sequencing project: providing services to taxonomists for standard genome sequencing and annotation.</title>
        <authorList>
            <consortium name="The Broad Institute Genomics Platform"/>
            <consortium name="The Broad Institute Genome Sequencing Center for Infectious Disease"/>
            <person name="Wu L."/>
            <person name="Ma J."/>
        </authorList>
    </citation>
    <scope>NUCLEOTIDE SEQUENCE [LARGE SCALE GENOMIC DNA]</scope>
    <source>
        <strain evidence="3">CCM 8936</strain>
    </source>
</reference>
<feature type="domain" description="Bro-N" evidence="1">
    <location>
        <begin position="1"/>
        <end position="107"/>
    </location>
</feature>
<accession>A0ABW4BTA3</accession>
<evidence type="ECO:0000313" key="3">
    <source>
        <dbReference type="Proteomes" id="UP001597251"/>
    </source>
</evidence>
<dbReference type="RefSeq" id="WP_125677299.1">
    <property type="nucleotide sequence ID" value="NZ_JBHTOI010000041.1"/>
</dbReference>
<dbReference type="Pfam" id="PF03374">
    <property type="entry name" value="ANT"/>
    <property type="match status" value="1"/>
</dbReference>
<protein>
    <submittedName>
        <fullName evidence="2">Phage antirepressor KilAC domain-containing protein</fullName>
    </submittedName>
</protein>
<evidence type="ECO:0000259" key="1">
    <source>
        <dbReference type="PROSITE" id="PS51750"/>
    </source>
</evidence>
<dbReference type="Proteomes" id="UP001597251">
    <property type="component" value="Unassembled WGS sequence"/>
</dbReference>
<name>A0ABW4BTA3_9LACO</name>
<dbReference type="PROSITE" id="PS51750">
    <property type="entry name" value="BRO_N"/>
    <property type="match status" value="1"/>
</dbReference>
<proteinExistence type="predicted"/>
<sequence>MNNLQEFTNGDIKLPVRTKENGDIEFDAEKAAIGLGIVDTSKGNIKVRWSRLNTYLGSAKSGAHVLKGDFITEPQFYKLAIKANNATAEKFQDWVTSEVLPSIRKHGAYMTDQKAYDITHNPNSLADLLLQAGEQLKWKDAQITEMKPKAIFADSVSTSHTTILIGDLAKILKGNGINIGARRLFQWMRDNGYLMKRKGADYNSPTQKSMNLGLFQIKESSHVNGDGVTVVTKTPKVTGKGQNYFVNKFLSENERLEA</sequence>